<evidence type="ECO:0000256" key="1">
    <source>
        <dbReference type="PROSITE-ProRule" id="PRU00042"/>
    </source>
</evidence>
<dbReference type="SUPFAM" id="SSF57667">
    <property type="entry name" value="beta-beta-alpha zinc fingers"/>
    <property type="match status" value="1"/>
</dbReference>
<dbReference type="AlphaFoldDB" id="A0A0B1SEE4"/>
<evidence type="ECO:0000313" key="4">
    <source>
        <dbReference type="EMBL" id="KHJ83643.1"/>
    </source>
</evidence>
<dbReference type="PROSITE" id="PS50157">
    <property type="entry name" value="ZINC_FINGER_C2H2_2"/>
    <property type="match status" value="1"/>
</dbReference>
<accession>A0A0B1SEE4</accession>
<dbReference type="InterPro" id="IPR036236">
    <property type="entry name" value="Znf_C2H2_sf"/>
</dbReference>
<keyword evidence="1" id="KW-0862">Zinc</keyword>
<name>A0A0B1SEE4_OESDE</name>
<keyword evidence="1" id="KW-0863">Zinc-finger</keyword>
<dbReference type="PROSITE" id="PS00028">
    <property type="entry name" value="ZINC_FINGER_C2H2_1"/>
    <property type="match status" value="1"/>
</dbReference>
<dbReference type="Proteomes" id="UP000053660">
    <property type="component" value="Unassembled WGS sequence"/>
</dbReference>
<dbReference type="EMBL" id="KN572469">
    <property type="protein sequence ID" value="KHJ83643.1"/>
    <property type="molecule type" value="Genomic_DNA"/>
</dbReference>
<feature type="domain" description="C2H2-type" evidence="3">
    <location>
        <begin position="113"/>
        <end position="141"/>
    </location>
</feature>
<dbReference type="OrthoDB" id="10543710at2759"/>
<evidence type="ECO:0000313" key="5">
    <source>
        <dbReference type="Proteomes" id="UP000053660"/>
    </source>
</evidence>
<sequence length="155" mass="18120">MKMEAIKAREKRNEERRLARSEPERAHLDGVGGTLSNLRGQRNEEDYEKERIVLDARGVPISQPRRRLRSTYGGGAVVIPTSVQSTLDLDLPPLPPRPTDPAEIRKIVRSKMIRCKVCGNRFGQRNLLERHLRDKHHVEYLEYLYQEELEVQRQR</sequence>
<reference evidence="4 5" key="1">
    <citation type="submission" date="2014-03" db="EMBL/GenBank/DDBJ databases">
        <title>Draft genome of the hookworm Oesophagostomum dentatum.</title>
        <authorList>
            <person name="Mitreva M."/>
        </authorList>
    </citation>
    <scope>NUCLEOTIDE SEQUENCE [LARGE SCALE GENOMIC DNA]</scope>
    <source>
        <strain evidence="4 5">OD-Hann</strain>
    </source>
</reference>
<keyword evidence="5" id="KW-1185">Reference proteome</keyword>
<gene>
    <name evidence="4" type="ORF">OESDEN_16656</name>
</gene>
<proteinExistence type="predicted"/>
<feature type="compositionally biased region" description="Basic and acidic residues" evidence="2">
    <location>
        <begin position="1"/>
        <end position="28"/>
    </location>
</feature>
<evidence type="ECO:0000256" key="2">
    <source>
        <dbReference type="SAM" id="MobiDB-lite"/>
    </source>
</evidence>
<dbReference type="GO" id="GO:0008270">
    <property type="term" value="F:zinc ion binding"/>
    <property type="evidence" value="ECO:0007669"/>
    <property type="project" value="UniProtKB-KW"/>
</dbReference>
<keyword evidence="1" id="KW-0479">Metal-binding</keyword>
<protein>
    <submittedName>
        <fullName evidence="4">Zinc finger, C2H2 type</fullName>
    </submittedName>
</protein>
<dbReference type="InterPro" id="IPR013087">
    <property type="entry name" value="Znf_C2H2_type"/>
</dbReference>
<evidence type="ECO:0000259" key="3">
    <source>
        <dbReference type="PROSITE" id="PS50157"/>
    </source>
</evidence>
<dbReference type="SMART" id="SM00355">
    <property type="entry name" value="ZnF_C2H2"/>
    <property type="match status" value="1"/>
</dbReference>
<organism evidence="4 5">
    <name type="scientific">Oesophagostomum dentatum</name>
    <name type="common">Nodular worm</name>
    <dbReference type="NCBI Taxonomy" id="61180"/>
    <lineage>
        <taxon>Eukaryota</taxon>
        <taxon>Metazoa</taxon>
        <taxon>Ecdysozoa</taxon>
        <taxon>Nematoda</taxon>
        <taxon>Chromadorea</taxon>
        <taxon>Rhabditida</taxon>
        <taxon>Rhabditina</taxon>
        <taxon>Rhabditomorpha</taxon>
        <taxon>Strongyloidea</taxon>
        <taxon>Strongylidae</taxon>
        <taxon>Oesophagostomum</taxon>
    </lineage>
</organism>
<feature type="region of interest" description="Disordered" evidence="2">
    <location>
        <begin position="1"/>
        <end position="44"/>
    </location>
</feature>